<feature type="compositionally biased region" description="Polar residues" evidence="1">
    <location>
        <begin position="1015"/>
        <end position="1025"/>
    </location>
</feature>
<accession>A0AAV8Y7R9</accession>
<dbReference type="EMBL" id="JANEYF010002419">
    <property type="protein sequence ID" value="KAJ8946800.1"/>
    <property type="molecule type" value="Genomic_DNA"/>
</dbReference>
<feature type="region of interest" description="Disordered" evidence="1">
    <location>
        <begin position="476"/>
        <end position="648"/>
    </location>
</feature>
<feature type="compositionally biased region" description="Basic and acidic residues" evidence="1">
    <location>
        <begin position="992"/>
        <end position="1010"/>
    </location>
</feature>
<reference evidence="3" key="1">
    <citation type="journal article" date="2023" name="Insect Mol. Biol.">
        <title>Genome sequencing provides insights into the evolution of gene families encoding plant cell wall-degrading enzymes in longhorned beetles.</title>
        <authorList>
            <person name="Shin N.R."/>
            <person name="Okamura Y."/>
            <person name="Kirsch R."/>
            <person name="Pauchet Y."/>
        </authorList>
    </citation>
    <scope>NUCLEOTIDE SEQUENCE</scope>
    <source>
        <strain evidence="3">RBIC_L_NR</strain>
    </source>
</reference>
<organism evidence="3 4">
    <name type="scientific">Rhamnusium bicolor</name>
    <dbReference type="NCBI Taxonomy" id="1586634"/>
    <lineage>
        <taxon>Eukaryota</taxon>
        <taxon>Metazoa</taxon>
        <taxon>Ecdysozoa</taxon>
        <taxon>Arthropoda</taxon>
        <taxon>Hexapoda</taxon>
        <taxon>Insecta</taxon>
        <taxon>Pterygota</taxon>
        <taxon>Neoptera</taxon>
        <taxon>Endopterygota</taxon>
        <taxon>Coleoptera</taxon>
        <taxon>Polyphaga</taxon>
        <taxon>Cucujiformia</taxon>
        <taxon>Chrysomeloidea</taxon>
        <taxon>Cerambycidae</taxon>
        <taxon>Lepturinae</taxon>
        <taxon>Rhagiini</taxon>
        <taxon>Rhamnusium</taxon>
    </lineage>
</organism>
<feature type="region of interest" description="Disordered" evidence="1">
    <location>
        <begin position="305"/>
        <end position="327"/>
    </location>
</feature>
<feature type="domain" description="U1-type" evidence="2">
    <location>
        <begin position="53"/>
        <end position="85"/>
    </location>
</feature>
<proteinExistence type="predicted"/>
<evidence type="ECO:0000313" key="3">
    <source>
        <dbReference type="EMBL" id="KAJ8946800.1"/>
    </source>
</evidence>
<keyword evidence="4" id="KW-1185">Reference proteome</keyword>
<evidence type="ECO:0000256" key="1">
    <source>
        <dbReference type="SAM" id="MobiDB-lite"/>
    </source>
</evidence>
<feature type="region of interest" description="Disordered" evidence="1">
    <location>
        <begin position="1268"/>
        <end position="1305"/>
    </location>
</feature>
<sequence length="1403" mass="159933">MEPCAPGTEDDPPIMFSTLNKQANEQERLLKQKAVLKNGQYGNIFELSYVAGAEHWFCNACQCPVMGRVYQHEIGKRHTSNLAMTNRPVEKQEKDEETEEPIVIDIAPGEPIPPGFEGEIGRVSQIQERLDGFNVGPLIALEYLLELQDYDPSKEPYYLCILCDKKGDPRTVLTHLASYNHISQYLQKHFPTCYRALAPYMTKQYKRNWQTTLQKVAEAIEKKFGRLKPYPIEKDKFEKERLHYLQMICRGRHFSENSGWTFEELIVHDELTKTYEDEKPYEITPPVNWGGSAFIQKPFKKRSPSPPVVACPSSKRVRGNAQTNPKKPIIPQAEQTHVNHLPLNVNYHHLEEVTDRCHGKTPNYQRQRNEFTEKKITEKEREKIRKLEEFRKLGRAIENDMHKTLKQHEKNPEKHPQYNEEWKKFWNKRYKELQATGVDVSKHDFKPEWIEFWNKRMIEIHSDELRSRKDALRKRLGLPEEPNPIKFTIGAPPPGASKDFSKENKPNLPMAAQPDQDNEVIIIDDKDDDINSLNRSHSPWEDESLHKSRPNRKRSISPGRIHKRSTVVRSRSQDESPPRVERSNGSNKMDRPVRRSKSRERVMARRSRSKERSHSRDIVRSKDYRDSRDRRSYSRERRSRSRERSWERRDLEKRMDYRESSYERDLRGRERVRTVADLPWEREKAFRHQFEEYYKPPPIMRDVTRKPVLRADGGMIPVVVPPEEDDDGEVNIVDVLRILTALEERLGSLGPKIIDLLAQALALEKNEANSSETLLDNDINCVLFETVKEKLKGQLLAGLVDILQERAFKKAIKKIATLIHMAGQRKRQRERMMPKIKPVTVPGVGTVDKAAIAKQIATALIMQGKTDVTQAELEQLINAVLAGGTISFDTLKSVKEEKEPEEKIIIPTSFKKTEVVDLEKLTEPLTPSPGKSSVNNMENLSDSDLQTLLQNFKDLSTDEQHNLINYLKKLETHEPERVERLRKFVNLDPGAKIKTEDGEESNENKDKSAIGRESPFSNRLGSTNPAVEELVKIESEEEDAREEKQENKKTEEKEKPAGKPHLDSEDEDYSYEDVVKAVSKTVKDKELENNMKLVEDSMKFETNKAKNELNLSDAKALISNLMSNISKSSSGGSSSIDLLGLRVSSANPSTSTSSILTSTADFAKTFSNINVDNLASIVSNVKRQTAESNEKLNFEPPVRTNVGKLNFDPSQLNKPESPNLMMDINDNLGLNRSLEERPIGPGPGMGPAGPLRGLPRIGMDLGDLDMGYNGPGGLNRDNRGPFGPSSRDMGLGGREMGPGGREMGLGGRDMLLGSRDIGPNMGLSGPGFGPRDRPVVQYPRNPVPYGSNYGNDFTHQQTTQYLNTRGARPGPLDQRNRFDDDPRIGGGLGNPFNRPGRGDYNRW</sequence>
<dbReference type="GO" id="GO:0003676">
    <property type="term" value="F:nucleic acid binding"/>
    <property type="evidence" value="ECO:0007669"/>
    <property type="project" value="InterPro"/>
</dbReference>
<feature type="domain" description="U1-type" evidence="2">
    <location>
        <begin position="154"/>
        <end position="188"/>
    </location>
</feature>
<feature type="region of interest" description="Disordered" evidence="1">
    <location>
        <begin position="1362"/>
        <end position="1403"/>
    </location>
</feature>
<feature type="compositionally biased region" description="Basic and acidic residues" evidence="1">
    <location>
        <begin position="571"/>
        <end position="603"/>
    </location>
</feature>
<gene>
    <name evidence="3" type="ORF">NQ314_008784</name>
</gene>
<evidence type="ECO:0000259" key="2">
    <source>
        <dbReference type="SMART" id="SM00451"/>
    </source>
</evidence>
<name>A0AAV8Y7R9_9CUCU</name>
<evidence type="ECO:0000313" key="4">
    <source>
        <dbReference type="Proteomes" id="UP001162156"/>
    </source>
</evidence>
<feature type="region of interest" description="Disordered" evidence="1">
    <location>
        <begin position="992"/>
        <end position="1071"/>
    </location>
</feature>
<dbReference type="Proteomes" id="UP001162156">
    <property type="component" value="Unassembled WGS sequence"/>
</dbReference>
<feature type="compositionally biased region" description="Basic residues" evidence="1">
    <location>
        <begin position="547"/>
        <end position="566"/>
    </location>
</feature>
<dbReference type="GO" id="GO:0008270">
    <property type="term" value="F:zinc ion binding"/>
    <property type="evidence" value="ECO:0007669"/>
    <property type="project" value="InterPro"/>
</dbReference>
<dbReference type="SMART" id="SM00451">
    <property type="entry name" value="ZnF_U1"/>
    <property type="match status" value="2"/>
</dbReference>
<dbReference type="InterPro" id="IPR003604">
    <property type="entry name" value="Matrin/U1-like-C_Znf_C2H2"/>
</dbReference>
<comment type="caution">
    <text evidence="3">The sequence shown here is derived from an EMBL/GenBank/DDBJ whole genome shotgun (WGS) entry which is preliminary data.</text>
</comment>
<feature type="compositionally biased region" description="Gly residues" evidence="1">
    <location>
        <begin position="1290"/>
        <end position="1305"/>
    </location>
</feature>
<feature type="compositionally biased region" description="Basic and acidic residues" evidence="1">
    <location>
        <begin position="610"/>
        <end position="648"/>
    </location>
</feature>
<feature type="compositionally biased region" description="Basic and acidic residues" evidence="1">
    <location>
        <begin position="1041"/>
        <end position="1063"/>
    </location>
</feature>
<protein>
    <recommendedName>
        <fullName evidence="2">U1-type domain-containing protein</fullName>
    </recommendedName>
</protein>
<feature type="compositionally biased region" description="Basic and acidic residues" evidence="1">
    <location>
        <begin position="1374"/>
        <end position="1383"/>
    </location>
</feature>